<evidence type="ECO:0000256" key="5">
    <source>
        <dbReference type="SAM" id="MobiDB-lite"/>
    </source>
</evidence>
<dbReference type="GO" id="GO:0016020">
    <property type="term" value="C:membrane"/>
    <property type="evidence" value="ECO:0007669"/>
    <property type="project" value="UniProtKB-SubCell"/>
</dbReference>
<keyword evidence="2 6" id="KW-0812">Transmembrane</keyword>
<feature type="transmembrane region" description="Helical" evidence="6">
    <location>
        <begin position="201"/>
        <end position="221"/>
    </location>
</feature>
<dbReference type="GO" id="GO:1902600">
    <property type="term" value="P:proton transmembrane transport"/>
    <property type="evidence" value="ECO:0007669"/>
    <property type="project" value="InterPro"/>
</dbReference>
<keyword evidence="3 6" id="KW-1133">Transmembrane helix</keyword>
<dbReference type="PANTHER" id="PTHR31102">
    <property type="match status" value="1"/>
</dbReference>
<name>A0A0S4J2L9_BODSA</name>
<feature type="compositionally biased region" description="Basic and acidic residues" evidence="5">
    <location>
        <begin position="1"/>
        <end position="15"/>
    </location>
</feature>
<dbReference type="Pfam" id="PF00999">
    <property type="entry name" value="Na_H_Exchanger"/>
    <property type="match status" value="1"/>
</dbReference>
<sequence>MSNEPIHDGEHKAFEGTEMQPANAAVVVEAQPVEGQLASNDSINAAATVDDGKNVEVEIERAESEDDEDQPAPSNYSGMNANPSFANLPLHLKQLAKEIRRLDPKDLLTISEMTQRVASRELYSLLPYTGSSWYLPEIRIVGDDERRWGAGFDLKHGLEITLAGRQLKLNLFSWLIRGAVLVLLWYTLYNILATDPHGIPLVLNGGYIWDPLITFIVSAIVGGTICRILQIPPLLGVLWIAIMWANIGPEVNYLTNGVYKSVSKIAQRTGLTFVLARAGFSLSLKSIRPHWQASLMLALLPYGVECTVHGLIAKKIFGYASYTWSFLGACICSTVSPAVVVPGVLFLQDQGYGNGNGPLSLLLSAVGIEVCLGVWASNFIIGLLFSDQPIAEAIVLGPVQIIGGIILGVIVGIGFHYLVELLKREADRLPNGKYATEHMDNVMNLSYVIFVALCLGFVFFGYGHNLAGGGAVMTVFFAATVAHMWIKDNDKELMAQKMNFGLKLANSWDLVVMVALFSMVGVGVTLSKIFNSTFFPKAIGTIFATTACRVLVIFCLQFGQSYDWKQKLLVCGGYIGKATAQAAIGPIALATVTANIAAQGNTPKNIQDKADAQIIANMAILYILVNCLIASLTLTKIGPYVLPRDVAKR</sequence>
<keyword evidence="9" id="KW-1185">Reference proteome</keyword>
<feature type="transmembrane region" description="Helical" evidence="6">
    <location>
        <begin position="171"/>
        <end position="189"/>
    </location>
</feature>
<feature type="domain" description="Cation/H+ exchanger transmembrane" evidence="7">
    <location>
        <begin position="216"/>
        <end position="635"/>
    </location>
</feature>
<evidence type="ECO:0000313" key="8">
    <source>
        <dbReference type="EMBL" id="CUG25458.1"/>
    </source>
</evidence>
<dbReference type="Proteomes" id="UP000051952">
    <property type="component" value="Unassembled WGS sequence"/>
</dbReference>
<feature type="transmembrane region" description="Helical" evidence="6">
    <location>
        <begin position="324"/>
        <end position="347"/>
    </location>
</feature>
<feature type="transmembrane region" description="Helical" evidence="6">
    <location>
        <begin position="442"/>
        <end position="460"/>
    </location>
</feature>
<evidence type="ECO:0000256" key="3">
    <source>
        <dbReference type="ARBA" id="ARBA00022989"/>
    </source>
</evidence>
<organism evidence="8 9">
    <name type="scientific">Bodo saltans</name>
    <name type="common">Flagellated protozoan</name>
    <dbReference type="NCBI Taxonomy" id="75058"/>
    <lineage>
        <taxon>Eukaryota</taxon>
        <taxon>Discoba</taxon>
        <taxon>Euglenozoa</taxon>
        <taxon>Kinetoplastea</taxon>
        <taxon>Metakinetoplastina</taxon>
        <taxon>Eubodonida</taxon>
        <taxon>Bodonidae</taxon>
        <taxon>Bodo</taxon>
    </lineage>
</organism>
<feature type="transmembrane region" description="Helical" evidence="6">
    <location>
        <begin position="507"/>
        <end position="526"/>
    </location>
</feature>
<feature type="transmembrane region" description="Helical" evidence="6">
    <location>
        <begin position="538"/>
        <end position="559"/>
    </location>
</feature>
<evidence type="ECO:0000256" key="4">
    <source>
        <dbReference type="ARBA" id="ARBA00023136"/>
    </source>
</evidence>
<protein>
    <submittedName>
        <fullName evidence="8">Sodium/hydrogen antiporter, putative</fullName>
    </submittedName>
</protein>
<dbReference type="InterPro" id="IPR051843">
    <property type="entry name" value="CPA1_transporter"/>
</dbReference>
<evidence type="ECO:0000259" key="7">
    <source>
        <dbReference type="Pfam" id="PF00999"/>
    </source>
</evidence>
<feature type="transmembrane region" description="Helical" evidence="6">
    <location>
        <begin position="401"/>
        <end position="422"/>
    </location>
</feature>
<evidence type="ECO:0000313" key="9">
    <source>
        <dbReference type="Proteomes" id="UP000051952"/>
    </source>
</evidence>
<dbReference type="VEuPathDB" id="TriTrypDB:BSAL_76435"/>
<feature type="transmembrane region" description="Helical" evidence="6">
    <location>
        <begin position="614"/>
        <end position="634"/>
    </location>
</feature>
<feature type="transmembrane region" description="Helical" evidence="6">
    <location>
        <begin position="466"/>
        <end position="486"/>
    </location>
</feature>
<feature type="transmembrane region" description="Helical" evidence="6">
    <location>
        <begin position="228"/>
        <end position="245"/>
    </location>
</feature>
<feature type="transmembrane region" description="Helical" evidence="6">
    <location>
        <begin position="359"/>
        <end position="381"/>
    </location>
</feature>
<accession>A0A0S4J2L9</accession>
<evidence type="ECO:0000256" key="1">
    <source>
        <dbReference type="ARBA" id="ARBA00004141"/>
    </source>
</evidence>
<feature type="region of interest" description="Disordered" evidence="5">
    <location>
        <begin position="1"/>
        <end position="20"/>
    </location>
</feature>
<dbReference type="EMBL" id="CYKH01000719">
    <property type="protein sequence ID" value="CUG25458.1"/>
    <property type="molecule type" value="Genomic_DNA"/>
</dbReference>
<dbReference type="OrthoDB" id="423807at2759"/>
<comment type="subcellular location">
    <subcellularLocation>
        <location evidence="1">Membrane</location>
        <topology evidence="1">Multi-pass membrane protein</topology>
    </subcellularLocation>
</comment>
<evidence type="ECO:0000256" key="6">
    <source>
        <dbReference type="SAM" id="Phobius"/>
    </source>
</evidence>
<dbReference type="GO" id="GO:0015297">
    <property type="term" value="F:antiporter activity"/>
    <property type="evidence" value="ECO:0007669"/>
    <property type="project" value="InterPro"/>
</dbReference>
<dbReference type="OMA" id="VPMKRAF"/>
<evidence type="ECO:0000256" key="2">
    <source>
        <dbReference type="ARBA" id="ARBA00022692"/>
    </source>
</evidence>
<keyword evidence="4 6" id="KW-0472">Membrane</keyword>
<dbReference type="InterPro" id="IPR006153">
    <property type="entry name" value="Cation/H_exchanger_TM"/>
</dbReference>
<dbReference type="PANTHER" id="PTHR31102:SF1">
    <property type="entry name" value="CATION_H+ EXCHANGER DOMAIN-CONTAINING PROTEIN"/>
    <property type="match status" value="1"/>
</dbReference>
<proteinExistence type="predicted"/>
<gene>
    <name evidence="8" type="ORF">BSAL_76435</name>
</gene>
<reference evidence="9" key="1">
    <citation type="submission" date="2015-09" db="EMBL/GenBank/DDBJ databases">
        <authorList>
            <consortium name="Pathogen Informatics"/>
        </authorList>
    </citation>
    <scope>NUCLEOTIDE SEQUENCE [LARGE SCALE GENOMIC DNA]</scope>
    <source>
        <strain evidence="9">Lake Konstanz</strain>
    </source>
</reference>
<dbReference type="AlphaFoldDB" id="A0A0S4J2L9"/>